<accession>A0A9X6RPD6</accession>
<keyword evidence="1" id="KW-0472">Membrane</keyword>
<feature type="transmembrane region" description="Helical" evidence="1">
    <location>
        <begin position="157"/>
        <end position="184"/>
    </location>
</feature>
<feature type="transmembrane region" description="Helical" evidence="1">
    <location>
        <begin position="196"/>
        <end position="217"/>
    </location>
</feature>
<comment type="caution">
    <text evidence="2">The sequence shown here is derived from an EMBL/GenBank/DDBJ whole genome shotgun (WGS) entry which is preliminary data.</text>
</comment>
<dbReference type="EMBL" id="MTYJ01000495">
    <property type="protein sequence ID" value="OWA54967.1"/>
    <property type="molecule type" value="Genomic_DNA"/>
</dbReference>
<dbReference type="AlphaFoldDB" id="A0A9X6RPD6"/>
<proteinExistence type="predicted"/>
<sequence>MLRYGVARLYLYRRSYTRAVLGGIPFCAPVAMSVLAFRRFLLAAGTLLLVFGLYPGSEATRLRDLRAWYLRVALLIDDARLSKLFTVVLVLPLRLFLSFVTSVNPSAGVVVGRARGFWCSLRDVSEIPRIFLSRGSVGFDLPCTECVAGLEVPGGGIVLRVCGVASFALHGSVLVVAILWSLVARQLRPNSSLVQIARSLAVLSLIGASHLCLVYRVQRAIDLLAQTVCTMRSSRDGESFDCRTSFPGQ</sequence>
<reference evidence="3" key="1">
    <citation type="submission" date="2017-01" db="EMBL/GenBank/DDBJ databases">
        <title>Comparative genomics of anhydrobiosis in the tardigrade Hypsibius dujardini.</title>
        <authorList>
            <person name="Yoshida Y."/>
            <person name="Koutsovoulos G."/>
            <person name="Laetsch D."/>
            <person name="Stevens L."/>
            <person name="Kumar S."/>
            <person name="Horikawa D."/>
            <person name="Ishino K."/>
            <person name="Komine S."/>
            <person name="Tomita M."/>
            <person name="Blaxter M."/>
            <person name="Arakawa K."/>
        </authorList>
    </citation>
    <scope>NUCLEOTIDE SEQUENCE [LARGE SCALE GENOMIC DNA]</scope>
    <source>
        <strain evidence="3">Z151</strain>
    </source>
</reference>
<keyword evidence="1" id="KW-1133">Transmembrane helix</keyword>
<evidence type="ECO:0000313" key="3">
    <source>
        <dbReference type="Proteomes" id="UP000192578"/>
    </source>
</evidence>
<feature type="transmembrane region" description="Helical" evidence="1">
    <location>
        <begin position="16"/>
        <end position="34"/>
    </location>
</feature>
<keyword evidence="1" id="KW-0812">Transmembrane</keyword>
<evidence type="ECO:0000256" key="1">
    <source>
        <dbReference type="SAM" id="Phobius"/>
    </source>
</evidence>
<gene>
    <name evidence="2" type="ORF">BV898_19354</name>
</gene>
<protein>
    <submittedName>
        <fullName evidence="2">Uncharacterized protein</fullName>
    </submittedName>
</protein>
<name>A0A9X6RPD6_HYPEX</name>
<organism evidence="2 3">
    <name type="scientific">Hypsibius exemplaris</name>
    <name type="common">Freshwater tardigrade</name>
    <dbReference type="NCBI Taxonomy" id="2072580"/>
    <lineage>
        <taxon>Eukaryota</taxon>
        <taxon>Metazoa</taxon>
        <taxon>Ecdysozoa</taxon>
        <taxon>Tardigrada</taxon>
        <taxon>Eutardigrada</taxon>
        <taxon>Parachela</taxon>
        <taxon>Hypsibioidea</taxon>
        <taxon>Hypsibiidae</taxon>
        <taxon>Hypsibius</taxon>
    </lineage>
</organism>
<keyword evidence="3" id="KW-1185">Reference proteome</keyword>
<evidence type="ECO:0000313" key="2">
    <source>
        <dbReference type="EMBL" id="OWA54967.1"/>
    </source>
</evidence>
<dbReference type="Proteomes" id="UP000192578">
    <property type="component" value="Unassembled WGS sequence"/>
</dbReference>